<dbReference type="InterPro" id="IPR000836">
    <property type="entry name" value="PRTase_dom"/>
</dbReference>
<reference evidence="2" key="1">
    <citation type="journal article" date="2014" name="Front. Microbiol.">
        <title>High frequency of phylogenetically diverse reductive dehalogenase-homologous genes in deep subseafloor sedimentary metagenomes.</title>
        <authorList>
            <person name="Kawai M."/>
            <person name="Futagami T."/>
            <person name="Toyoda A."/>
            <person name="Takaki Y."/>
            <person name="Nishi S."/>
            <person name="Hori S."/>
            <person name="Arai W."/>
            <person name="Tsubouchi T."/>
            <person name="Morono Y."/>
            <person name="Uchiyama I."/>
            <person name="Ito T."/>
            <person name="Fujiyama A."/>
            <person name="Inagaki F."/>
            <person name="Takami H."/>
        </authorList>
    </citation>
    <scope>NUCLEOTIDE SEQUENCE</scope>
    <source>
        <strain evidence="2">Expedition CK06-06</strain>
    </source>
</reference>
<dbReference type="Gene3D" id="3.40.50.2020">
    <property type="match status" value="1"/>
</dbReference>
<dbReference type="InterPro" id="IPR029057">
    <property type="entry name" value="PRTase-like"/>
</dbReference>
<dbReference type="SUPFAM" id="SSF53271">
    <property type="entry name" value="PRTase-like"/>
    <property type="match status" value="1"/>
</dbReference>
<feature type="non-terminal residue" evidence="2">
    <location>
        <position position="1"/>
    </location>
</feature>
<accession>X0XNP4</accession>
<feature type="domain" description="Phosphoribosyltransferase" evidence="1">
    <location>
        <begin position="110"/>
        <end position="199"/>
    </location>
</feature>
<comment type="caution">
    <text evidence="2">The sequence shown here is derived from an EMBL/GenBank/DDBJ whole genome shotgun (WGS) entry which is preliminary data.</text>
</comment>
<sequence length="250" mass="28452">GLLSESKTIFSLSIFKSKGKKNDEQLRREEHNEQLRGEEILNKLCLAGKKSTGSYYRGEGIDFDGVKEIFLPYASEIIKRNPVGKAKYRHLREYRGEVYNFGLNLPDISDESFDTLVCVASGGFEPAFLAMDMMEKDSLIPVRYSMRQRNDFEVKVLKKASTAYPQRIEGKRVLVIEDWVVSGKSLAEVMRYVAGMKPNKLCGMAATGHDRGTSLTELCGFLETLPGLIEINQKNPLFYEMINVYKKEFF</sequence>
<proteinExistence type="predicted"/>
<evidence type="ECO:0000259" key="1">
    <source>
        <dbReference type="Pfam" id="PF00156"/>
    </source>
</evidence>
<organism evidence="2">
    <name type="scientific">marine sediment metagenome</name>
    <dbReference type="NCBI Taxonomy" id="412755"/>
    <lineage>
        <taxon>unclassified sequences</taxon>
        <taxon>metagenomes</taxon>
        <taxon>ecological metagenomes</taxon>
    </lineage>
</organism>
<dbReference type="AlphaFoldDB" id="X0XNP4"/>
<evidence type="ECO:0000313" key="2">
    <source>
        <dbReference type="EMBL" id="GAG26571.1"/>
    </source>
</evidence>
<name>X0XNP4_9ZZZZ</name>
<dbReference type="Pfam" id="PF00156">
    <property type="entry name" value="Pribosyltran"/>
    <property type="match status" value="1"/>
</dbReference>
<protein>
    <recommendedName>
        <fullName evidence="1">Phosphoribosyltransferase domain-containing protein</fullName>
    </recommendedName>
</protein>
<dbReference type="EMBL" id="BARS01037485">
    <property type="protein sequence ID" value="GAG26571.1"/>
    <property type="molecule type" value="Genomic_DNA"/>
</dbReference>
<gene>
    <name evidence="2" type="ORF">S01H1_57477</name>
</gene>
<dbReference type="CDD" id="cd06223">
    <property type="entry name" value="PRTases_typeI"/>
    <property type="match status" value="1"/>
</dbReference>